<dbReference type="PANTHER" id="PTHR43404:SF2">
    <property type="entry name" value="LIPOPOLYSACCHARIDE CHOLINEPHOSPHOTRANSFERASE LICD"/>
    <property type="match status" value="1"/>
</dbReference>
<evidence type="ECO:0000259" key="1">
    <source>
        <dbReference type="Pfam" id="PF04991"/>
    </source>
</evidence>
<keyword evidence="3" id="KW-1185">Reference proteome</keyword>
<protein>
    <submittedName>
        <fullName evidence="2">Lipopolysaccharide cholinephosphotransferase</fullName>
    </submittedName>
</protein>
<dbReference type="Proteomes" id="UP000198943">
    <property type="component" value="Unassembled WGS sequence"/>
</dbReference>
<feature type="domain" description="LicD/FKTN/FKRP nucleotidyltransferase" evidence="1">
    <location>
        <begin position="24"/>
        <end position="247"/>
    </location>
</feature>
<dbReference type="EMBL" id="FMYW01000001">
    <property type="protein sequence ID" value="SDB95666.1"/>
    <property type="molecule type" value="Genomic_DNA"/>
</dbReference>
<dbReference type="PANTHER" id="PTHR43404">
    <property type="entry name" value="LIPOPOLYSACCHARIDE CHOLINEPHOSPHOTRANSFERASE LICD"/>
    <property type="match status" value="1"/>
</dbReference>
<reference evidence="3" key="1">
    <citation type="submission" date="2016-10" db="EMBL/GenBank/DDBJ databases">
        <authorList>
            <person name="Varghese N."/>
            <person name="Submissions S."/>
        </authorList>
    </citation>
    <scope>NUCLEOTIDE SEQUENCE [LARGE SCALE GENOMIC DNA]</scope>
    <source>
        <strain evidence="3">DSM 11005</strain>
    </source>
</reference>
<dbReference type="RefSeq" id="WP_093728899.1">
    <property type="nucleotide sequence ID" value="NZ_FMYW01000001.1"/>
</dbReference>
<accession>A0A1G6HQ96</accession>
<evidence type="ECO:0000313" key="2">
    <source>
        <dbReference type="EMBL" id="SDB95666.1"/>
    </source>
</evidence>
<keyword evidence="2" id="KW-0808">Transferase</keyword>
<gene>
    <name evidence="2" type="ORF">SAMN04487864_101111</name>
</gene>
<dbReference type="InterPro" id="IPR007074">
    <property type="entry name" value="LicD/FKTN/FKRP_NTP_transf"/>
</dbReference>
<proteinExistence type="predicted"/>
<dbReference type="GO" id="GO:0009100">
    <property type="term" value="P:glycoprotein metabolic process"/>
    <property type="evidence" value="ECO:0007669"/>
    <property type="project" value="UniProtKB-ARBA"/>
</dbReference>
<name>A0A1G6HQ96_9FIRM</name>
<dbReference type="AlphaFoldDB" id="A0A1G6HQ96"/>
<dbReference type="InterPro" id="IPR052942">
    <property type="entry name" value="LPS_cholinephosphotransferase"/>
</dbReference>
<dbReference type="GO" id="GO:0016740">
    <property type="term" value="F:transferase activity"/>
    <property type="evidence" value="ECO:0007669"/>
    <property type="project" value="UniProtKB-KW"/>
</dbReference>
<organism evidence="2 3">
    <name type="scientific">Succiniclasticum ruminis</name>
    <dbReference type="NCBI Taxonomy" id="40841"/>
    <lineage>
        <taxon>Bacteria</taxon>
        <taxon>Bacillati</taxon>
        <taxon>Bacillota</taxon>
        <taxon>Negativicutes</taxon>
        <taxon>Acidaminococcales</taxon>
        <taxon>Acidaminococcaceae</taxon>
        <taxon>Succiniclasticum</taxon>
    </lineage>
</organism>
<dbReference type="OrthoDB" id="9786100at2"/>
<evidence type="ECO:0000313" key="3">
    <source>
        <dbReference type="Proteomes" id="UP000198943"/>
    </source>
</evidence>
<sequence>MKKIDIKELKIIQFNILKTVAEFCEANKIEYFLWAGTLLGAVRHKGYIPWDDDIDICMRREEYNKFFMLFNRNRIDSLFAINADNTTDYYAAYGKVINTDTVMKEVNNFNNNIGVYIDVFPMDDLPTDMLKVRLLDFRLRPYRYMLILKTIKVVSTRKWHKNLILKIGEFVIKPISIHWILKRINSLSTKYDGQDNCSNIAAIAILTHGFNELFSQSDFNESCELTFEGVKFKCPVNYRHILKNFFGDYMKLPSAENRKSHHAYEAYWK</sequence>
<dbReference type="Pfam" id="PF04991">
    <property type="entry name" value="LicD"/>
    <property type="match status" value="1"/>
</dbReference>